<evidence type="ECO:0000313" key="5">
    <source>
        <dbReference type="Proteomes" id="UP000886595"/>
    </source>
</evidence>
<comment type="pathway">
    <text evidence="2">Protein modification; protein ubiquitination.</text>
</comment>
<reference evidence="4 5" key="1">
    <citation type="submission" date="2020-02" db="EMBL/GenBank/DDBJ databases">
        <authorList>
            <person name="Ma Q."/>
            <person name="Huang Y."/>
            <person name="Song X."/>
            <person name="Pei D."/>
        </authorList>
    </citation>
    <scope>NUCLEOTIDE SEQUENCE [LARGE SCALE GENOMIC DNA]</scope>
    <source>
        <strain evidence="4">Sxm20200214</strain>
        <tissue evidence="4">Leaf</tissue>
    </source>
</reference>
<dbReference type="PANTHER" id="PTHR22849:SF132">
    <property type="entry name" value="E3 UBIQUITIN-PROTEIN LIGASE PUB23"/>
    <property type="match status" value="1"/>
</dbReference>
<comment type="caution">
    <text evidence="4">The sequence shown here is derived from an EMBL/GenBank/DDBJ whole genome shotgun (WGS) entry which is preliminary data.</text>
</comment>
<name>A0A8X7VD93_BRACI</name>
<dbReference type="Pfam" id="PF25598">
    <property type="entry name" value="ARM_PUB"/>
    <property type="match status" value="1"/>
</dbReference>
<dbReference type="InterPro" id="IPR045185">
    <property type="entry name" value="PUB22/23/24-like"/>
</dbReference>
<dbReference type="GO" id="GO:0016567">
    <property type="term" value="P:protein ubiquitination"/>
    <property type="evidence" value="ECO:0007669"/>
    <property type="project" value="UniProtKB-UniRule"/>
</dbReference>
<feature type="domain" description="U-box" evidence="3">
    <location>
        <begin position="1"/>
        <end position="86"/>
    </location>
</feature>
<protein>
    <recommendedName>
        <fullName evidence="2 3">U-box domain-containing protein</fullName>
        <ecNumber evidence="2">2.3.2.27</ecNumber>
    </recommendedName>
    <alternativeName>
        <fullName evidence="2">RING-type E3 ubiquitin transferase PUB</fullName>
    </alternativeName>
</protein>
<keyword evidence="2" id="KW-0808">Transferase</keyword>
<comment type="function">
    <text evidence="2">Functions as an E3 ubiquitin ligase.</text>
</comment>
<comment type="catalytic activity">
    <reaction evidence="2">
        <text>S-ubiquitinyl-[E2 ubiquitin-conjugating enzyme]-L-cysteine + [acceptor protein]-L-lysine = [E2 ubiquitin-conjugating enzyme]-L-cysteine + N(6)-ubiquitinyl-[acceptor protein]-L-lysine.</text>
        <dbReference type="EC" id="2.3.2.27"/>
    </reaction>
</comment>
<evidence type="ECO:0000256" key="1">
    <source>
        <dbReference type="ARBA" id="ARBA00022786"/>
    </source>
</evidence>
<dbReference type="GO" id="GO:0061630">
    <property type="term" value="F:ubiquitin protein ligase activity"/>
    <property type="evidence" value="ECO:0007669"/>
    <property type="project" value="UniProtKB-UniRule"/>
</dbReference>
<gene>
    <name evidence="4" type="ORF">Bca52824_028894</name>
</gene>
<proteinExistence type="predicted"/>
<evidence type="ECO:0000259" key="3">
    <source>
        <dbReference type="Pfam" id="PF25598"/>
    </source>
</evidence>
<dbReference type="EC" id="2.3.2.27" evidence="2"/>
<keyword evidence="5" id="KW-1185">Reference proteome</keyword>
<organism evidence="4 5">
    <name type="scientific">Brassica carinata</name>
    <name type="common">Ethiopian mustard</name>
    <name type="synonym">Abyssinian cabbage</name>
    <dbReference type="NCBI Taxonomy" id="52824"/>
    <lineage>
        <taxon>Eukaryota</taxon>
        <taxon>Viridiplantae</taxon>
        <taxon>Streptophyta</taxon>
        <taxon>Embryophyta</taxon>
        <taxon>Tracheophyta</taxon>
        <taxon>Spermatophyta</taxon>
        <taxon>Magnoliopsida</taxon>
        <taxon>eudicotyledons</taxon>
        <taxon>Gunneridae</taxon>
        <taxon>Pentapetalae</taxon>
        <taxon>rosids</taxon>
        <taxon>malvids</taxon>
        <taxon>Brassicales</taxon>
        <taxon>Brassicaceae</taxon>
        <taxon>Brassiceae</taxon>
        <taxon>Brassica</taxon>
    </lineage>
</organism>
<dbReference type="PANTHER" id="PTHR22849">
    <property type="entry name" value="WDSAM1 PROTEIN"/>
    <property type="match status" value="1"/>
</dbReference>
<keyword evidence="1 2" id="KW-0833">Ubl conjugation pathway</keyword>
<accession>A0A8X7VD93</accession>
<dbReference type="AlphaFoldDB" id="A0A8X7VD93"/>
<dbReference type="Proteomes" id="UP000886595">
    <property type="component" value="Unassembled WGS sequence"/>
</dbReference>
<dbReference type="OrthoDB" id="1727876at2759"/>
<evidence type="ECO:0000256" key="2">
    <source>
        <dbReference type="RuleBase" id="RU369093"/>
    </source>
</evidence>
<sequence>MQRGMYESRAYATLLLKNILEVADPMHIMNLKPLVFTEVSDRISDKATKAALHILVNICPWGRNRHKTVEAGAISVMIELLMDEITHSKIDNVGSNLALLSLNLNAPYKIHSIHME</sequence>
<evidence type="ECO:0000313" key="4">
    <source>
        <dbReference type="EMBL" id="KAG2309146.1"/>
    </source>
</evidence>
<dbReference type="InterPro" id="IPR058678">
    <property type="entry name" value="ARM_PUB"/>
</dbReference>
<dbReference type="EMBL" id="JAAMPC010000006">
    <property type="protein sequence ID" value="KAG2309146.1"/>
    <property type="molecule type" value="Genomic_DNA"/>
</dbReference>